<protein>
    <recommendedName>
        <fullName evidence="11">Acyltransferase</fullName>
        <ecNumber evidence="11">2.3.1.-</ecNumber>
    </recommendedName>
</protein>
<proteinExistence type="inferred from homology"/>
<keyword evidence="10" id="KW-0012">Acyltransferase</keyword>
<reference evidence="12" key="1">
    <citation type="submission" date="2024-06" db="EMBL/GenBank/DDBJ databases">
        <authorList>
            <person name="Liu X."/>
            <person name="Lenzi L."/>
            <person name="Haldenby T S."/>
            <person name="Uol C."/>
        </authorList>
    </citation>
    <scope>NUCLEOTIDE SEQUENCE</scope>
</reference>
<evidence type="ECO:0000313" key="12">
    <source>
        <dbReference type="EMBL" id="CAL5138048.1"/>
    </source>
</evidence>
<evidence type="ECO:0000256" key="7">
    <source>
        <dbReference type="ARBA" id="ARBA00022989"/>
    </source>
</evidence>
<keyword evidence="4 11" id="KW-0808">Transferase</keyword>
<evidence type="ECO:0000256" key="9">
    <source>
        <dbReference type="ARBA" id="ARBA00023136"/>
    </source>
</evidence>
<dbReference type="PANTHER" id="PTHR12317:SF79">
    <property type="entry name" value="ACYLTRANSFERASE"/>
    <property type="match status" value="1"/>
</dbReference>
<gene>
    <name evidence="12" type="ORF">CDAUBV1_LOCUS12566</name>
</gene>
<keyword evidence="6 11" id="KW-0256">Endoplasmic reticulum</keyword>
<comment type="caution">
    <text evidence="11">Lacks conserved residue(s) required for the propagation of feature annotation.</text>
</comment>
<dbReference type="Proteomes" id="UP001497525">
    <property type="component" value="Unassembled WGS sequence"/>
</dbReference>
<comment type="similarity">
    <text evidence="2 11">Belongs to the diacylglycerol acyltransferase family.</text>
</comment>
<keyword evidence="3" id="KW-0444">Lipid biosynthesis</keyword>
<evidence type="ECO:0000256" key="3">
    <source>
        <dbReference type="ARBA" id="ARBA00022516"/>
    </source>
</evidence>
<evidence type="ECO:0000256" key="1">
    <source>
        <dbReference type="ARBA" id="ARBA00004477"/>
    </source>
</evidence>
<dbReference type="GO" id="GO:0005789">
    <property type="term" value="C:endoplasmic reticulum membrane"/>
    <property type="evidence" value="ECO:0007669"/>
    <property type="project" value="UniProtKB-SubCell"/>
</dbReference>
<feature type="transmembrane region" description="Helical" evidence="11">
    <location>
        <begin position="35"/>
        <end position="68"/>
    </location>
</feature>
<evidence type="ECO:0000256" key="5">
    <source>
        <dbReference type="ARBA" id="ARBA00022692"/>
    </source>
</evidence>
<accession>A0AAV2TNW3</accession>
<keyword evidence="8" id="KW-0443">Lipid metabolism</keyword>
<dbReference type="PANTHER" id="PTHR12317">
    <property type="entry name" value="DIACYLGLYCEROL O-ACYLTRANSFERASE"/>
    <property type="match status" value="1"/>
</dbReference>
<evidence type="ECO:0000256" key="10">
    <source>
        <dbReference type="ARBA" id="ARBA00023315"/>
    </source>
</evidence>
<dbReference type="Pfam" id="PF03982">
    <property type="entry name" value="DAGAT"/>
    <property type="match status" value="2"/>
</dbReference>
<evidence type="ECO:0000256" key="2">
    <source>
        <dbReference type="ARBA" id="ARBA00005420"/>
    </source>
</evidence>
<dbReference type="CDD" id="cd07987">
    <property type="entry name" value="LPLAT_MGAT-like"/>
    <property type="match status" value="1"/>
</dbReference>
<keyword evidence="7 11" id="KW-1133">Transmembrane helix</keyword>
<evidence type="ECO:0000256" key="8">
    <source>
        <dbReference type="ARBA" id="ARBA00023098"/>
    </source>
</evidence>
<dbReference type="EMBL" id="CAXLJL010000467">
    <property type="protein sequence ID" value="CAL5138048.1"/>
    <property type="molecule type" value="Genomic_DNA"/>
</dbReference>
<evidence type="ECO:0000256" key="11">
    <source>
        <dbReference type="RuleBase" id="RU367023"/>
    </source>
</evidence>
<dbReference type="GO" id="GO:0019432">
    <property type="term" value="P:triglyceride biosynthetic process"/>
    <property type="evidence" value="ECO:0007669"/>
    <property type="project" value="TreeGrafter"/>
</dbReference>
<name>A0AAV2TNW3_CALDB</name>
<dbReference type="AlphaFoldDB" id="A0AAV2TNW3"/>
<dbReference type="EC" id="2.3.1.-" evidence="11"/>
<evidence type="ECO:0000256" key="6">
    <source>
        <dbReference type="ARBA" id="ARBA00022824"/>
    </source>
</evidence>
<keyword evidence="9 11" id="KW-0472">Membrane</keyword>
<dbReference type="InterPro" id="IPR007130">
    <property type="entry name" value="DAGAT"/>
</dbReference>
<dbReference type="GO" id="GO:0004144">
    <property type="term" value="F:diacylglycerol O-acyltransferase activity"/>
    <property type="evidence" value="ECO:0007669"/>
    <property type="project" value="TreeGrafter"/>
</dbReference>
<comment type="caution">
    <text evidence="12">The sequence shown here is derived from an EMBL/GenBank/DDBJ whole genome shotgun (WGS) entry which is preliminary data.</text>
</comment>
<evidence type="ECO:0000256" key="4">
    <source>
        <dbReference type="ARBA" id="ARBA00022679"/>
    </source>
</evidence>
<evidence type="ECO:0000313" key="13">
    <source>
        <dbReference type="Proteomes" id="UP001497525"/>
    </source>
</evidence>
<sequence>MKRPQGHDRGDPREVTASQECDDNYGRRRKDSLSVAMAITAMIFFSILLCYLIISQIFALLRCLHIFYTRIITGQSVVGQSDLMIFKSVPFDLLCVYLLFMIWDWGAEDQGSHPRRFLLQSRVWNWLADYFSTQMVLTDELKEYSRKYMVPNDLAKTNDAEFKGLPWDRNYIVGVHPHGIFSSGCFFNFMTDAGNFRKLFPNLRPFIAALKIHFKIPFYRDIIMAIGGVGSSRIGLRYLLDSEKCKKKGNFVIVVVGGPQELLEARPGRYVTHVSKRFGFFRLALQTGSPMIPCITFGETNMYHQVQNKPGSYLRRFQDLFLKLTTVPLPLFYGYGPIPYPSKLTTVVGAPIECERVENPTNEQVAAVKEKYLQKLKELFERYKNKYDPNADDLQIL</sequence>
<organism evidence="12 13">
    <name type="scientific">Calicophoron daubneyi</name>
    <name type="common">Rumen fluke</name>
    <name type="synonym">Paramphistomum daubneyi</name>
    <dbReference type="NCBI Taxonomy" id="300641"/>
    <lineage>
        <taxon>Eukaryota</taxon>
        <taxon>Metazoa</taxon>
        <taxon>Spiralia</taxon>
        <taxon>Lophotrochozoa</taxon>
        <taxon>Platyhelminthes</taxon>
        <taxon>Trematoda</taxon>
        <taxon>Digenea</taxon>
        <taxon>Plagiorchiida</taxon>
        <taxon>Pronocephalata</taxon>
        <taxon>Paramphistomoidea</taxon>
        <taxon>Paramphistomidae</taxon>
        <taxon>Calicophoron</taxon>
    </lineage>
</organism>
<comment type="subcellular location">
    <subcellularLocation>
        <location evidence="1 11">Endoplasmic reticulum membrane</location>
        <topology evidence="1 11">Multi-pass membrane protein</topology>
    </subcellularLocation>
</comment>
<keyword evidence="5 11" id="KW-0812">Transmembrane</keyword>